<dbReference type="InterPro" id="IPR039315">
    <property type="entry name" value="CheW"/>
</dbReference>
<feature type="domain" description="CheW-like" evidence="1">
    <location>
        <begin position="18"/>
        <end position="158"/>
    </location>
</feature>
<evidence type="ECO:0000313" key="3">
    <source>
        <dbReference type="Proteomes" id="UP001589789"/>
    </source>
</evidence>
<dbReference type="PROSITE" id="PS50851">
    <property type="entry name" value="CHEW"/>
    <property type="match status" value="1"/>
</dbReference>
<dbReference type="InterPro" id="IPR002545">
    <property type="entry name" value="CheW-lke_dom"/>
</dbReference>
<sequence length="164" mass="17636">MNAQLLEMPSRHAAVDDSRLLLTIQIGGRLCGIPVPCVRDVLRAEAITRVPLAPAGVAGVLNLRGRIVTAVELRSRLGLPPAEKGAPRMSIIVEHDAELYSLVVDGVREVISISSERREEAPATLAETWRAHTTAVYQLDGDLLIELDPARLLAFGRGAEGSMS</sequence>
<dbReference type="RefSeq" id="WP_377051299.1">
    <property type="nucleotide sequence ID" value="NZ_JBHLVZ010000036.1"/>
</dbReference>
<dbReference type="Gene3D" id="2.30.30.40">
    <property type="entry name" value="SH3 Domains"/>
    <property type="match status" value="1"/>
</dbReference>
<dbReference type="EMBL" id="JBHLVZ010000036">
    <property type="protein sequence ID" value="MFC0386638.1"/>
    <property type="molecule type" value="Genomic_DNA"/>
</dbReference>
<accession>A0ABV6IVL0</accession>
<proteinExistence type="predicted"/>
<dbReference type="Proteomes" id="UP001589789">
    <property type="component" value="Unassembled WGS sequence"/>
</dbReference>
<evidence type="ECO:0000313" key="2">
    <source>
        <dbReference type="EMBL" id="MFC0386638.1"/>
    </source>
</evidence>
<dbReference type="CDD" id="cd00732">
    <property type="entry name" value="CheW"/>
    <property type="match status" value="1"/>
</dbReference>
<dbReference type="SUPFAM" id="SSF50341">
    <property type="entry name" value="CheW-like"/>
    <property type="match status" value="1"/>
</dbReference>
<dbReference type="Pfam" id="PF01584">
    <property type="entry name" value="CheW"/>
    <property type="match status" value="1"/>
</dbReference>
<dbReference type="Gene3D" id="2.40.50.180">
    <property type="entry name" value="CheA-289, Domain 4"/>
    <property type="match status" value="1"/>
</dbReference>
<dbReference type="InterPro" id="IPR036061">
    <property type="entry name" value="CheW-like_dom_sf"/>
</dbReference>
<organism evidence="2 3">
    <name type="scientific">Muricoccus vinaceus</name>
    <dbReference type="NCBI Taxonomy" id="424704"/>
    <lineage>
        <taxon>Bacteria</taxon>
        <taxon>Pseudomonadati</taxon>
        <taxon>Pseudomonadota</taxon>
        <taxon>Alphaproteobacteria</taxon>
        <taxon>Acetobacterales</taxon>
        <taxon>Roseomonadaceae</taxon>
        <taxon>Muricoccus</taxon>
    </lineage>
</organism>
<protein>
    <submittedName>
        <fullName evidence="2">Chemotaxis protein CheW</fullName>
    </submittedName>
</protein>
<comment type="caution">
    <text evidence="2">The sequence shown here is derived from an EMBL/GenBank/DDBJ whole genome shotgun (WGS) entry which is preliminary data.</text>
</comment>
<keyword evidence="3" id="KW-1185">Reference proteome</keyword>
<evidence type="ECO:0000259" key="1">
    <source>
        <dbReference type="PROSITE" id="PS50851"/>
    </source>
</evidence>
<dbReference type="PANTHER" id="PTHR22617:SF23">
    <property type="entry name" value="CHEMOTAXIS PROTEIN CHEW"/>
    <property type="match status" value="1"/>
</dbReference>
<gene>
    <name evidence="2" type="ORF">ACFFIC_13935</name>
</gene>
<reference evidence="2 3" key="1">
    <citation type="submission" date="2024-09" db="EMBL/GenBank/DDBJ databases">
        <authorList>
            <person name="Sun Q."/>
            <person name="Mori K."/>
        </authorList>
    </citation>
    <scope>NUCLEOTIDE SEQUENCE [LARGE SCALE GENOMIC DNA]</scope>
    <source>
        <strain evidence="2 3">CCM 7468</strain>
    </source>
</reference>
<dbReference type="PANTHER" id="PTHR22617">
    <property type="entry name" value="CHEMOTAXIS SENSOR HISTIDINE KINASE-RELATED"/>
    <property type="match status" value="1"/>
</dbReference>
<dbReference type="SMART" id="SM00260">
    <property type="entry name" value="CheW"/>
    <property type="match status" value="1"/>
</dbReference>
<name>A0ABV6IVL0_9PROT</name>